<feature type="domain" description="PAS" evidence="11">
    <location>
        <begin position="218"/>
        <end position="262"/>
    </location>
</feature>
<dbReference type="Gene3D" id="1.10.287.130">
    <property type="match status" value="1"/>
</dbReference>
<dbReference type="PROSITE" id="PS50109">
    <property type="entry name" value="HIS_KIN"/>
    <property type="match status" value="1"/>
</dbReference>
<evidence type="ECO:0000256" key="8">
    <source>
        <dbReference type="ARBA" id="ARBA00023012"/>
    </source>
</evidence>
<evidence type="ECO:0000256" key="9">
    <source>
        <dbReference type="SAM" id="Coils"/>
    </source>
</evidence>
<dbReference type="SUPFAM" id="SSF55785">
    <property type="entry name" value="PYP-like sensor domain (PAS domain)"/>
    <property type="match status" value="3"/>
</dbReference>
<evidence type="ECO:0000313" key="13">
    <source>
        <dbReference type="EMBL" id="MBZ0156438.1"/>
    </source>
</evidence>
<dbReference type="SMART" id="SM00091">
    <property type="entry name" value="PAS"/>
    <property type="match status" value="3"/>
</dbReference>
<dbReference type="GO" id="GO:0006355">
    <property type="term" value="P:regulation of DNA-templated transcription"/>
    <property type="evidence" value="ECO:0007669"/>
    <property type="project" value="InterPro"/>
</dbReference>
<dbReference type="AlphaFoldDB" id="A0A953M1Y4"/>
<keyword evidence="8" id="KW-0902">Two-component regulatory system</keyword>
<dbReference type="InterPro" id="IPR005467">
    <property type="entry name" value="His_kinase_dom"/>
</dbReference>
<dbReference type="InterPro" id="IPR000700">
    <property type="entry name" value="PAS-assoc_C"/>
</dbReference>
<evidence type="ECO:0000256" key="7">
    <source>
        <dbReference type="ARBA" id="ARBA00022840"/>
    </source>
</evidence>
<evidence type="ECO:0000313" key="14">
    <source>
        <dbReference type="Proteomes" id="UP000705867"/>
    </source>
</evidence>
<evidence type="ECO:0000259" key="11">
    <source>
        <dbReference type="PROSITE" id="PS50112"/>
    </source>
</evidence>
<dbReference type="InterPro" id="IPR013767">
    <property type="entry name" value="PAS_fold"/>
</dbReference>
<dbReference type="InterPro" id="IPR035965">
    <property type="entry name" value="PAS-like_dom_sf"/>
</dbReference>
<dbReference type="PANTHER" id="PTHR43065">
    <property type="entry name" value="SENSOR HISTIDINE KINASE"/>
    <property type="match status" value="1"/>
</dbReference>
<dbReference type="InterPro" id="IPR000014">
    <property type="entry name" value="PAS"/>
</dbReference>
<keyword evidence="4" id="KW-0808">Transferase</keyword>
<dbReference type="PANTHER" id="PTHR43065:SF10">
    <property type="entry name" value="PEROXIDE STRESS-ACTIVATED HISTIDINE KINASE MAK3"/>
    <property type="match status" value="1"/>
</dbReference>
<dbReference type="InterPro" id="IPR004358">
    <property type="entry name" value="Sig_transdc_His_kin-like_C"/>
</dbReference>
<evidence type="ECO:0000256" key="4">
    <source>
        <dbReference type="ARBA" id="ARBA00022679"/>
    </source>
</evidence>
<dbReference type="InterPro" id="IPR003594">
    <property type="entry name" value="HATPase_dom"/>
</dbReference>
<sequence length="689" mass="78859">MPVLMMPSAGLDMKDSRKTKTQLIEEIAALRGRVAAMEESESRLRQSAEEMHATSQRLKFHMEKAPFAVIEWDPCYRVICWSDEAEKIFGWNAREILGKSFDELCMVYEEDRNAVLLIMEEIMNGNSPQSICRNRNYRKDGTVIHCEWYNSVLLDSSGLLVSVLSRVLDITARVRMEEELRVSRGHLADLVEKRTRELRTTCETLRREILGHRLTDESLRLFKALVNWSNDAIYLVDPGTAAILDCNDKGFRALGYTKEELLRLKIFHCRTYTPFSSWECYIEELRARESLTFETLHRRKDGTLFPVEVNAKYVAHQGKYYIISVVRDITDRKRAEDERARLVAALDSIADAIAVTDTDWTVQYVNPGFEQVTGYSRKEVVGRNLHLLKEDEQHELYREIGNALLRGEVWRGRMKSRKKDGTLYEEDVAFSPVRGMFEQVLGYVAVKRDITEKVRLEAIVEAVNTMNNIGYIFSGIRHEIGNPLNSMRAALTVVRDRFDSLDKEAVGAYLDRSLGEISRVEYLLKSLKSFNMHEKLEARDFDLVTFLNKFLVLVKDDFMKKGIPLTMFVGPEVKLCHADPRALQQVLLNILTNAADACAGEEDPSIYITLLKVPRMVMIRIADTGIGMTEEQQKEIFNPFYTTKAHGTGLGLVIVRKMLAKMNGTIKVLSRKGEGTIVNILLPEGKDER</sequence>
<dbReference type="GO" id="GO:0000155">
    <property type="term" value="F:phosphorelay sensor kinase activity"/>
    <property type="evidence" value="ECO:0007669"/>
    <property type="project" value="InterPro"/>
</dbReference>
<dbReference type="PRINTS" id="PR00344">
    <property type="entry name" value="BCTRLSENSOR"/>
</dbReference>
<dbReference type="InterPro" id="IPR013656">
    <property type="entry name" value="PAS_4"/>
</dbReference>
<gene>
    <name evidence="13" type="ORF">K8I29_09560</name>
</gene>
<keyword evidence="3" id="KW-0597">Phosphoprotein</keyword>
<protein>
    <recommendedName>
        <fullName evidence="2">histidine kinase</fullName>
        <ecNumber evidence="2">2.7.13.3</ecNumber>
    </recommendedName>
</protein>
<comment type="catalytic activity">
    <reaction evidence="1">
        <text>ATP + protein L-histidine = ADP + protein N-phospho-L-histidine.</text>
        <dbReference type="EC" id="2.7.13.3"/>
    </reaction>
</comment>
<dbReference type="EMBL" id="JAIOIV010000076">
    <property type="protein sequence ID" value="MBZ0156438.1"/>
    <property type="molecule type" value="Genomic_DNA"/>
</dbReference>
<keyword evidence="9" id="KW-0175">Coiled coil</keyword>
<reference evidence="13" key="1">
    <citation type="journal article" date="2021" name="bioRxiv">
        <title>Unraveling nitrogen, sulfur and carbon metabolic pathways and microbial community transcriptional responses to substrate deprivation and toxicity stresses in a bioreactor mimicking anoxic brackish coastal sediment conditions.</title>
        <authorList>
            <person name="Martins P.D."/>
            <person name="Echeveste M.J."/>
            <person name="Arshad A."/>
            <person name="Kurth J."/>
            <person name="Ouboter H."/>
            <person name="Jetten M.S.M."/>
            <person name="Welte C.U."/>
        </authorList>
    </citation>
    <scope>NUCLEOTIDE SEQUENCE</scope>
    <source>
        <strain evidence="13">MAG_39</strain>
    </source>
</reference>
<dbReference type="Gene3D" id="3.30.450.20">
    <property type="entry name" value="PAS domain"/>
    <property type="match status" value="3"/>
</dbReference>
<proteinExistence type="predicted"/>
<evidence type="ECO:0000256" key="5">
    <source>
        <dbReference type="ARBA" id="ARBA00022741"/>
    </source>
</evidence>
<dbReference type="SUPFAM" id="SSF55874">
    <property type="entry name" value="ATPase domain of HSP90 chaperone/DNA topoisomerase II/histidine kinase"/>
    <property type="match status" value="1"/>
</dbReference>
<accession>A0A953M1Y4</accession>
<evidence type="ECO:0000259" key="12">
    <source>
        <dbReference type="PROSITE" id="PS50113"/>
    </source>
</evidence>
<evidence type="ECO:0000259" key="10">
    <source>
        <dbReference type="PROSITE" id="PS50109"/>
    </source>
</evidence>
<dbReference type="Pfam" id="PF00989">
    <property type="entry name" value="PAS"/>
    <property type="match status" value="1"/>
</dbReference>
<dbReference type="SUPFAM" id="SSF47384">
    <property type="entry name" value="Homodimeric domain of signal transducing histidine kinase"/>
    <property type="match status" value="1"/>
</dbReference>
<feature type="domain" description="PAS" evidence="11">
    <location>
        <begin position="338"/>
        <end position="407"/>
    </location>
</feature>
<dbReference type="InterPro" id="IPR001610">
    <property type="entry name" value="PAC"/>
</dbReference>
<dbReference type="PROSITE" id="PS50112">
    <property type="entry name" value="PAS"/>
    <property type="match status" value="3"/>
</dbReference>
<feature type="coiled-coil region" evidence="9">
    <location>
        <begin position="13"/>
        <end position="57"/>
    </location>
</feature>
<feature type="domain" description="PAC" evidence="12">
    <location>
        <begin position="408"/>
        <end position="462"/>
    </location>
</feature>
<dbReference type="InterPro" id="IPR036890">
    <property type="entry name" value="HATPase_C_sf"/>
</dbReference>
<feature type="domain" description="PAC" evidence="12">
    <location>
        <begin position="130"/>
        <end position="182"/>
    </location>
</feature>
<comment type="caution">
    <text evidence="13">The sequence shown here is derived from an EMBL/GenBank/DDBJ whole genome shotgun (WGS) entry which is preliminary data.</text>
</comment>
<dbReference type="SMART" id="SM00086">
    <property type="entry name" value="PAC"/>
    <property type="match status" value="3"/>
</dbReference>
<keyword evidence="7" id="KW-0067">ATP-binding</keyword>
<dbReference type="SMART" id="SM00388">
    <property type="entry name" value="HisKA"/>
    <property type="match status" value="1"/>
</dbReference>
<dbReference type="CDD" id="cd00130">
    <property type="entry name" value="PAS"/>
    <property type="match status" value="3"/>
</dbReference>
<dbReference type="NCBIfam" id="TIGR00229">
    <property type="entry name" value="sensory_box"/>
    <property type="match status" value="3"/>
</dbReference>
<evidence type="ECO:0000256" key="6">
    <source>
        <dbReference type="ARBA" id="ARBA00022777"/>
    </source>
</evidence>
<reference evidence="13" key="2">
    <citation type="submission" date="2021-08" db="EMBL/GenBank/DDBJ databases">
        <authorList>
            <person name="Dalcin Martins P."/>
        </authorList>
    </citation>
    <scope>NUCLEOTIDE SEQUENCE</scope>
    <source>
        <strain evidence="13">MAG_39</strain>
    </source>
</reference>
<keyword evidence="5" id="KW-0547">Nucleotide-binding</keyword>
<dbReference type="Gene3D" id="3.30.565.10">
    <property type="entry name" value="Histidine kinase-like ATPase, C-terminal domain"/>
    <property type="match status" value="1"/>
</dbReference>
<dbReference type="Proteomes" id="UP000705867">
    <property type="component" value="Unassembled WGS sequence"/>
</dbReference>
<dbReference type="Pfam" id="PF02518">
    <property type="entry name" value="HATPase_c"/>
    <property type="match status" value="1"/>
</dbReference>
<dbReference type="PROSITE" id="PS50113">
    <property type="entry name" value="PAC"/>
    <property type="match status" value="3"/>
</dbReference>
<evidence type="ECO:0000256" key="1">
    <source>
        <dbReference type="ARBA" id="ARBA00000085"/>
    </source>
</evidence>
<dbReference type="InterPro" id="IPR003661">
    <property type="entry name" value="HisK_dim/P_dom"/>
</dbReference>
<dbReference type="Pfam" id="PF13426">
    <property type="entry name" value="PAS_9"/>
    <property type="match status" value="1"/>
</dbReference>
<dbReference type="SMART" id="SM00387">
    <property type="entry name" value="HATPase_c"/>
    <property type="match status" value="1"/>
</dbReference>
<dbReference type="GO" id="GO:0005524">
    <property type="term" value="F:ATP binding"/>
    <property type="evidence" value="ECO:0007669"/>
    <property type="project" value="UniProtKB-KW"/>
</dbReference>
<evidence type="ECO:0000256" key="2">
    <source>
        <dbReference type="ARBA" id="ARBA00012438"/>
    </source>
</evidence>
<evidence type="ECO:0000256" key="3">
    <source>
        <dbReference type="ARBA" id="ARBA00022553"/>
    </source>
</evidence>
<organism evidence="13 14">
    <name type="scientific">Candidatus Nitrobium versatile</name>
    <dbReference type="NCBI Taxonomy" id="2884831"/>
    <lineage>
        <taxon>Bacteria</taxon>
        <taxon>Pseudomonadati</taxon>
        <taxon>Nitrospirota</taxon>
        <taxon>Nitrospiria</taxon>
        <taxon>Nitrospirales</taxon>
        <taxon>Nitrospiraceae</taxon>
        <taxon>Candidatus Nitrobium</taxon>
    </lineage>
</organism>
<feature type="domain" description="PAS" evidence="11">
    <location>
        <begin position="54"/>
        <end position="126"/>
    </location>
</feature>
<feature type="domain" description="Histidine kinase" evidence="10">
    <location>
        <begin position="475"/>
        <end position="686"/>
    </location>
</feature>
<feature type="domain" description="PAC" evidence="12">
    <location>
        <begin position="291"/>
        <end position="341"/>
    </location>
</feature>
<dbReference type="EC" id="2.7.13.3" evidence="2"/>
<dbReference type="CDD" id="cd00082">
    <property type="entry name" value="HisKA"/>
    <property type="match status" value="1"/>
</dbReference>
<name>A0A953M1Y4_9BACT</name>
<dbReference type="InterPro" id="IPR036097">
    <property type="entry name" value="HisK_dim/P_sf"/>
</dbReference>
<dbReference type="Pfam" id="PF08448">
    <property type="entry name" value="PAS_4"/>
    <property type="match status" value="1"/>
</dbReference>
<keyword evidence="6" id="KW-0418">Kinase</keyword>